<dbReference type="Proteomes" id="UP001500279">
    <property type="component" value="Unassembled WGS sequence"/>
</dbReference>
<reference evidence="4" key="1">
    <citation type="journal article" date="2019" name="Int. J. Syst. Evol. Microbiol.">
        <title>The Global Catalogue of Microorganisms (GCM) 10K type strain sequencing project: providing services to taxonomists for standard genome sequencing and annotation.</title>
        <authorList>
            <consortium name="The Broad Institute Genomics Platform"/>
            <consortium name="The Broad Institute Genome Sequencing Center for Infectious Disease"/>
            <person name="Wu L."/>
            <person name="Ma J."/>
        </authorList>
    </citation>
    <scope>NUCLEOTIDE SEQUENCE [LARGE SCALE GENOMIC DNA]</scope>
    <source>
        <strain evidence="4">JCM 15503</strain>
    </source>
</reference>
<proteinExistence type="predicted"/>
<dbReference type="PANTHER" id="PTHR30015:SF7">
    <property type="entry name" value="TYPE IV METHYL-DIRECTED RESTRICTION ENZYME ECOKMRR"/>
    <property type="match status" value="1"/>
</dbReference>
<dbReference type="Gene3D" id="3.30.65.10">
    <property type="entry name" value="Bacterial Topoisomerase I, domain 1"/>
    <property type="match status" value="1"/>
</dbReference>
<dbReference type="InterPro" id="IPR011856">
    <property type="entry name" value="tRNA_endonuc-like_dom_sf"/>
</dbReference>
<dbReference type="SUPFAM" id="SSF57783">
    <property type="entry name" value="Zinc beta-ribbon"/>
    <property type="match status" value="1"/>
</dbReference>
<feature type="transmembrane region" description="Helical" evidence="1">
    <location>
        <begin position="60"/>
        <end position="78"/>
    </location>
</feature>
<organism evidence="3 4">
    <name type="scientific">Ideonella azotifigens</name>
    <dbReference type="NCBI Taxonomy" id="513160"/>
    <lineage>
        <taxon>Bacteria</taxon>
        <taxon>Pseudomonadati</taxon>
        <taxon>Pseudomonadota</taxon>
        <taxon>Betaproteobacteria</taxon>
        <taxon>Burkholderiales</taxon>
        <taxon>Sphaerotilaceae</taxon>
        <taxon>Ideonella</taxon>
    </lineage>
</organism>
<comment type="caution">
    <text evidence="3">The sequence shown here is derived from an EMBL/GenBank/DDBJ whole genome shotgun (WGS) entry which is preliminary data.</text>
</comment>
<dbReference type="SUPFAM" id="SSF52980">
    <property type="entry name" value="Restriction endonuclease-like"/>
    <property type="match status" value="1"/>
</dbReference>
<keyword evidence="3" id="KW-0255">Endonuclease</keyword>
<keyword evidence="1" id="KW-0812">Transmembrane</keyword>
<keyword evidence="1" id="KW-1133">Transmembrane helix</keyword>
<evidence type="ECO:0000256" key="1">
    <source>
        <dbReference type="SAM" id="Phobius"/>
    </source>
</evidence>
<dbReference type="PANTHER" id="PTHR30015">
    <property type="entry name" value="MRR RESTRICTION SYSTEM PROTEIN"/>
    <property type="match status" value="1"/>
</dbReference>
<accession>A0ABP3VXR7</accession>
<protein>
    <submittedName>
        <fullName evidence="3">Restriction endonuclease</fullName>
    </submittedName>
</protein>
<dbReference type="EMBL" id="BAAAEW010000047">
    <property type="protein sequence ID" value="GAA0769559.1"/>
    <property type="molecule type" value="Genomic_DNA"/>
</dbReference>
<feature type="transmembrane region" description="Helical" evidence="1">
    <location>
        <begin position="7"/>
        <end position="27"/>
    </location>
</feature>
<gene>
    <name evidence="3" type="ORF">GCM10009107_60550</name>
</gene>
<dbReference type="Pfam" id="PF04471">
    <property type="entry name" value="Mrr_cat"/>
    <property type="match status" value="1"/>
</dbReference>
<dbReference type="Gene3D" id="3.40.1350.10">
    <property type="match status" value="1"/>
</dbReference>
<dbReference type="InterPro" id="IPR007560">
    <property type="entry name" value="Restrct_endonuc_IV_Mrr"/>
</dbReference>
<dbReference type="GO" id="GO:0004519">
    <property type="term" value="F:endonuclease activity"/>
    <property type="evidence" value="ECO:0007669"/>
    <property type="project" value="UniProtKB-KW"/>
</dbReference>
<feature type="domain" description="Restriction endonuclease type IV Mrr" evidence="2">
    <location>
        <begin position="100"/>
        <end position="209"/>
    </location>
</feature>
<keyword evidence="1" id="KW-0472">Membrane</keyword>
<keyword evidence="4" id="KW-1185">Reference proteome</keyword>
<evidence type="ECO:0000313" key="4">
    <source>
        <dbReference type="Proteomes" id="UP001500279"/>
    </source>
</evidence>
<name>A0ABP3VXR7_9BURK</name>
<dbReference type="InterPro" id="IPR011335">
    <property type="entry name" value="Restrct_endonuc-II-like"/>
</dbReference>
<keyword evidence="3" id="KW-0378">Hydrolase</keyword>
<keyword evidence="3" id="KW-0540">Nuclease</keyword>
<evidence type="ECO:0000313" key="3">
    <source>
        <dbReference type="EMBL" id="GAA0769559.1"/>
    </source>
</evidence>
<sequence length="294" mass="31248">MDDLADLVSLMPWWAGVAAALGFYLVLHTLAQPGAAAVVAKPADVTQAVAHSLGRSAATIGQYLLPFICLVGAAMSAFKQHERRKLVTQVTQSASADALNGMSWQQFERLVGEAFRLQGFNVQETGRGGPDGGVDLVLRRSGEKHLVQCKQWKAYKVGVDVVRELYGVMAAQGAAGGFVVTSGHFSREAEAFAEGRNVRLVDGLQLQGLIRQVERARKEACAVRGAANVRGASAAMPLPPAPQAQLQQKPATATPPCPACAKPMLRRTARKGANAGREFWGCEAYPACKGVRSV</sequence>
<evidence type="ECO:0000259" key="2">
    <source>
        <dbReference type="Pfam" id="PF04471"/>
    </source>
</evidence>
<dbReference type="InterPro" id="IPR052906">
    <property type="entry name" value="Type_IV_Methyl-Rstrct_Enzyme"/>
</dbReference>